<feature type="domain" description="UmuC" evidence="2">
    <location>
        <begin position="15"/>
        <end position="202"/>
    </location>
</feature>
<keyword evidence="4" id="KW-1185">Reference proteome</keyword>
<dbReference type="CDD" id="cd01700">
    <property type="entry name" value="PolY_Pol_V_umuC"/>
    <property type="match status" value="1"/>
</dbReference>
<dbReference type="InterPro" id="IPR043502">
    <property type="entry name" value="DNA/RNA_pol_sf"/>
</dbReference>
<evidence type="ECO:0000313" key="4">
    <source>
        <dbReference type="Proteomes" id="UP001519294"/>
    </source>
</evidence>
<protein>
    <submittedName>
        <fullName evidence="3">DNA polymerase V</fullName>
    </submittedName>
</protein>
<dbReference type="Pfam" id="PF21999">
    <property type="entry name" value="IMS_HHH_1"/>
    <property type="match status" value="1"/>
</dbReference>
<gene>
    <name evidence="3" type="ORF">J2Z81_000372</name>
</gene>
<dbReference type="Proteomes" id="UP001519294">
    <property type="component" value="Unassembled WGS sequence"/>
</dbReference>
<dbReference type="Pfam" id="PF00817">
    <property type="entry name" value="IMS"/>
    <property type="match status" value="1"/>
</dbReference>
<dbReference type="RefSeq" id="WP_029266606.1">
    <property type="nucleotide sequence ID" value="NZ_JAGIKX010000001.1"/>
</dbReference>
<reference evidence="3 4" key="1">
    <citation type="submission" date="2021-03" db="EMBL/GenBank/DDBJ databases">
        <title>Genomic Encyclopedia of Type Strains, Phase IV (KMG-IV): sequencing the most valuable type-strain genomes for metagenomic binning, comparative biology and taxonomic classification.</title>
        <authorList>
            <person name="Goeker M."/>
        </authorList>
    </citation>
    <scope>NUCLEOTIDE SEQUENCE [LARGE SCALE GENOMIC DNA]</scope>
    <source>
        <strain evidence="3 4">DSM 25790</strain>
    </source>
</reference>
<dbReference type="PANTHER" id="PTHR11076">
    <property type="entry name" value="DNA REPAIR POLYMERASE UMUC / TRANSFERASE FAMILY MEMBER"/>
    <property type="match status" value="1"/>
</dbReference>
<organism evidence="3 4">
    <name type="scientific">Virgibacillus alimentarius</name>
    <dbReference type="NCBI Taxonomy" id="698769"/>
    <lineage>
        <taxon>Bacteria</taxon>
        <taxon>Bacillati</taxon>
        <taxon>Bacillota</taxon>
        <taxon>Bacilli</taxon>
        <taxon>Bacillales</taxon>
        <taxon>Bacillaceae</taxon>
        <taxon>Virgibacillus</taxon>
    </lineage>
</organism>
<dbReference type="Pfam" id="PF11799">
    <property type="entry name" value="IMS_C"/>
    <property type="match status" value="1"/>
</dbReference>
<dbReference type="Gene3D" id="3.30.70.270">
    <property type="match status" value="1"/>
</dbReference>
<dbReference type="SUPFAM" id="SSF56672">
    <property type="entry name" value="DNA/RNA polymerases"/>
    <property type="match status" value="1"/>
</dbReference>
<dbReference type="InterPro" id="IPR043128">
    <property type="entry name" value="Rev_trsase/Diguanyl_cyclase"/>
</dbReference>
<evidence type="ECO:0000256" key="1">
    <source>
        <dbReference type="ARBA" id="ARBA00010945"/>
    </source>
</evidence>
<dbReference type="Gene3D" id="1.10.150.20">
    <property type="entry name" value="5' to 3' exonuclease, C-terminal subdomain"/>
    <property type="match status" value="1"/>
</dbReference>
<dbReference type="EMBL" id="JAGIKX010000001">
    <property type="protein sequence ID" value="MBP2256440.1"/>
    <property type="molecule type" value="Genomic_DNA"/>
</dbReference>
<dbReference type="Gene3D" id="3.30.1490.100">
    <property type="entry name" value="DNA polymerase, Y-family, little finger domain"/>
    <property type="match status" value="1"/>
</dbReference>
<dbReference type="Gene3D" id="3.40.1170.60">
    <property type="match status" value="1"/>
</dbReference>
<dbReference type="InterPro" id="IPR036775">
    <property type="entry name" value="DNA_pol_Y-fam_lit_finger_sf"/>
</dbReference>
<accession>A0ABS4S4M1</accession>
<proteinExistence type="inferred from homology"/>
<comment type="similarity">
    <text evidence="1">Belongs to the DNA polymerase type-Y family.</text>
</comment>
<comment type="caution">
    <text evidence="3">The sequence shown here is derived from an EMBL/GenBank/DDBJ whole genome shotgun (WGS) entry which is preliminary data.</text>
</comment>
<sequence length="423" mass="47338">MHPQIDSRTLKNKNILCVDMKSFYASCAALARGLDPLTTRLAVVADLNRRGSVVLAATPALKRDFGIRTGSRLFEIPDHETIIKVSAQMNLYLEVSTEVTRLFNKYVPKEAIHTYSIDESFLEVDGTNKLWGSAEKVAVLILSELKDTFGLTAAIGIGPNMLIAKLCLDLEAKKLGIARWDYEDIPKKLWPISPLSQMWGIGSRLEKRLNRMGITTIGQLANYSLKRLEKTFGVMGNQLYYHANGIDLSELGAPILHGQISYGKSQILLRDYHQPKDIACVILEMCEEVGKRARSDHKAGRTIHLGIGYSKNEGGGGFHRSITLENPTNITMEIFHACMHLFHTFYTQKTVRKISISLATICSDEYIQLSLFEKNRTVKRKLGYVMDTIRDKYGKDALLHAVSYTEAGTALKRSKLVGGHYAK</sequence>
<evidence type="ECO:0000259" key="2">
    <source>
        <dbReference type="PROSITE" id="PS50173"/>
    </source>
</evidence>
<evidence type="ECO:0000313" key="3">
    <source>
        <dbReference type="EMBL" id="MBP2256440.1"/>
    </source>
</evidence>
<dbReference type="SUPFAM" id="SSF100879">
    <property type="entry name" value="Lesion bypass DNA polymerase (Y-family), little finger domain"/>
    <property type="match status" value="1"/>
</dbReference>
<dbReference type="PANTHER" id="PTHR11076:SF35">
    <property type="entry name" value="DNA REPAIR PROTEIN HOMOLOG YOBH"/>
    <property type="match status" value="1"/>
</dbReference>
<dbReference type="InterPro" id="IPR050116">
    <property type="entry name" value="DNA_polymerase-Y"/>
</dbReference>
<name>A0ABS4S4M1_9BACI</name>
<dbReference type="InterPro" id="IPR001126">
    <property type="entry name" value="UmuC"/>
</dbReference>
<dbReference type="InterPro" id="IPR053848">
    <property type="entry name" value="IMS_HHH_1"/>
</dbReference>
<dbReference type="InterPro" id="IPR017961">
    <property type="entry name" value="DNA_pol_Y-fam_little_finger"/>
</dbReference>
<dbReference type="PROSITE" id="PS50173">
    <property type="entry name" value="UMUC"/>
    <property type="match status" value="1"/>
</dbReference>